<organism evidence="1 2">
    <name type="scientific">Colocasia esculenta</name>
    <name type="common">Wild taro</name>
    <name type="synonym">Arum esculentum</name>
    <dbReference type="NCBI Taxonomy" id="4460"/>
    <lineage>
        <taxon>Eukaryota</taxon>
        <taxon>Viridiplantae</taxon>
        <taxon>Streptophyta</taxon>
        <taxon>Embryophyta</taxon>
        <taxon>Tracheophyta</taxon>
        <taxon>Spermatophyta</taxon>
        <taxon>Magnoliopsida</taxon>
        <taxon>Liliopsida</taxon>
        <taxon>Araceae</taxon>
        <taxon>Aroideae</taxon>
        <taxon>Colocasieae</taxon>
        <taxon>Colocasia</taxon>
    </lineage>
</organism>
<accession>A0A843UAE3</accession>
<gene>
    <name evidence="1" type="ORF">Taro_012893</name>
</gene>
<evidence type="ECO:0000313" key="1">
    <source>
        <dbReference type="EMBL" id="MQL80445.1"/>
    </source>
</evidence>
<dbReference type="AlphaFoldDB" id="A0A843UAE3"/>
<dbReference type="EMBL" id="NMUH01000508">
    <property type="protein sequence ID" value="MQL80445.1"/>
    <property type="molecule type" value="Genomic_DNA"/>
</dbReference>
<dbReference type="Proteomes" id="UP000652761">
    <property type="component" value="Unassembled WGS sequence"/>
</dbReference>
<comment type="caution">
    <text evidence="1">The sequence shown here is derived from an EMBL/GenBank/DDBJ whole genome shotgun (WGS) entry which is preliminary data.</text>
</comment>
<reference evidence="1" key="1">
    <citation type="submission" date="2017-07" db="EMBL/GenBank/DDBJ databases">
        <title>Taro Niue Genome Assembly and Annotation.</title>
        <authorList>
            <person name="Atibalentja N."/>
            <person name="Keating K."/>
            <person name="Fields C.J."/>
        </authorList>
    </citation>
    <scope>NUCLEOTIDE SEQUENCE</scope>
    <source>
        <strain evidence="1">Niue_2</strain>
        <tissue evidence="1">Leaf</tissue>
    </source>
</reference>
<sequence>MLDLSMMVDSRTVNGRKEGAALVFGSELLKFSGEEGDGVCHRILNTWLLLLRFTEPPFHGAARLAMARSLAFKSRVGFVQPWRGSFAASLGIFSWLVADSARVPRKEDVRSVD</sequence>
<protein>
    <submittedName>
        <fullName evidence="1">Uncharacterized protein</fullName>
    </submittedName>
</protein>
<name>A0A843UAE3_COLES</name>
<keyword evidence="2" id="KW-1185">Reference proteome</keyword>
<proteinExistence type="predicted"/>
<evidence type="ECO:0000313" key="2">
    <source>
        <dbReference type="Proteomes" id="UP000652761"/>
    </source>
</evidence>